<keyword evidence="10" id="KW-0418">Kinase</keyword>
<feature type="transmembrane region" description="Helical" evidence="16">
    <location>
        <begin position="212"/>
        <end position="234"/>
    </location>
</feature>
<evidence type="ECO:0000313" key="19">
    <source>
        <dbReference type="EMBL" id="WVZ62080.1"/>
    </source>
</evidence>
<keyword evidence="7 16" id="KW-0812">Transmembrane</keyword>
<evidence type="ECO:0000256" key="10">
    <source>
        <dbReference type="ARBA" id="ARBA00022777"/>
    </source>
</evidence>
<dbReference type="InterPro" id="IPR008271">
    <property type="entry name" value="Ser/Thr_kinase_AS"/>
</dbReference>
<feature type="chain" id="PRO_5042908249" description="Protein kinase domain-containing protein" evidence="17">
    <location>
        <begin position="30"/>
        <end position="577"/>
    </location>
</feature>
<dbReference type="InterPro" id="IPR011009">
    <property type="entry name" value="Kinase-like_dom_sf"/>
</dbReference>
<dbReference type="GO" id="GO:0004674">
    <property type="term" value="F:protein serine/threonine kinase activity"/>
    <property type="evidence" value="ECO:0007669"/>
    <property type="project" value="UniProtKB-KW"/>
</dbReference>
<evidence type="ECO:0000256" key="6">
    <source>
        <dbReference type="ARBA" id="ARBA00022679"/>
    </source>
</evidence>
<dbReference type="AlphaFoldDB" id="A0AAQ3WI03"/>
<evidence type="ECO:0000313" key="20">
    <source>
        <dbReference type="Proteomes" id="UP001341281"/>
    </source>
</evidence>
<keyword evidence="5" id="KW-0723">Serine/threonine-protein kinase</keyword>
<evidence type="ECO:0000256" key="13">
    <source>
        <dbReference type="ARBA" id="ARBA00023136"/>
    </source>
</evidence>
<comment type="similarity">
    <text evidence="3">In the C-terminal section; belongs to the protein kinase superfamily. Ser/Thr protein kinase family.</text>
</comment>
<evidence type="ECO:0000256" key="14">
    <source>
        <dbReference type="ARBA" id="ARBA00023170"/>
    </source>
</evidence>
<evidence type="ECO:0000256" key="1">
    <source>
        <dbReference type="ARBA" id="ARBA00004251"/>
    </source>
</evidence>
<dbReference type="FunFam" id="1.10.510.10:FF:000240">
    <property type="entry name" value="Lectin-domain containing receptor kinase A4.3"/>
    <property type="match status" value="1"/>
</dbReference>
<dbReference type="EMBL" id="CP144747">
    <property type="protein sequence ID" value="WVZ62080.1"/>
    <property type="molecule type" value="Genomic_DNA"/>
</dbReference>
<keyword evidence="8 17" id="KW-0732">Signal</keyword>
<dbReference type="PROSITE" id="PS00108">
    <property type="entry name" value="PROTEIN_KINASE_ST"/>
    <property type="match status" value="1"/>
</dbReference>
<keyword evidence="13 16" id="KW-0472">Membrane</keyword>
<evidence type="ECO:0000256" key="5">
    <source>
        <dbReference type="ARBA" id="ARBA00022527"/>
    </source>
</evidence>
<protein>
    <recommendedName>
        <fullName evidence="18">Protein kinase domain-containing protein</fullName>
    </recommendedName>
</protein>
<feature type="domain" description="Protein kinase" evidence="18">
    <location>
        <begin position="268"/>
        <end position="528"/>
    </location>
</feature>
<accession>A0AAQ3WI03</accession>
<evidence type="ECO:0000256" key="3">
    <source>
        <dbReference type="ARBA" id="ARBA00010217"/>
    </source>
</evidence>
<dbReference type="Gene3D" id="1.10.510.10">
    <property type="entry name" value="Transferase(Phosphotransferase) domain 1"/>
    <property type="match status" value="1"/>
</dbReference>
<organism evidence="19 20">
    <name type="scientific">Paspalum notatum var. saurae</name>
    <dbReference type="NCBI Taxonomy" id="547442"/>
    <lineage>
        <taxon>Eukaryota</taxon>
        <taxon>Viridiplantae</taxon>
        <taxon>Streptophyta</taxon>
        <taxon>Embryophyta</taxon>
        <taxon>Tracheophyta</taxon>
        <taxon>Spermatophyta</taxon>
        <taxon>Magnoliopsida</taxon>
        <taxon>Liliopsida</taxon>
        <taxon>Poales</taxon>
        <taxon>Poaceae</taxon>
        <taxon>PACMAD clade</taxon>
        <taxon>Panicoideae</taxon>
        <taxon>Andropogonodae</taxon>
        <taxon>Paspaleae</taxon>
        <taxon>Paspalinae</taxon>
        <taxon>Paspalum</taxon>
    </lineage>
</organism>
<dbReference type="Gene3D" id="3.30.200.20">
    <property type="entry name" value="Phosphorylase Kinase, domain 1"/>
    <property type="match status" value="1"/>
</dbReference>
<evidence type="ECO:0000256" key="12">
    <source>
        <dbReference type="ARBA" id="ARBA00022989"/>
    </source>
</evidence>
<dbReference type="SMART" id="SM00220">
    <property type="entry name" value="S_TKc"/>
    <property type="match status" value="1"/>
</dbReference>
<evidence type="ECO:0000256" key="2">
    <source>
        <dbReference type="ARBA" id="ARBA00008536"/>
    </source>
</evidence>
<dbReference type="PANTHER" id="PTHR27002:SF347">
    <property type="entry name" value="OS07G0537000 PROTEIN"/>
    <property type="match status" value="1"/>
</dbReference>
<gene>
    <name evidence="19" type="ORF">U9M48_011867</name>
</gene>
<evidence type="ECO:0000256" key="4">
    <source>
        <dbReference type="ARBA" id="ARBA00022475"/>
    </source>
</evidence>
<keyword evidence="20" id="KW-1185">Reference proteome</keyword>
<feature type="signal peptide" evidence="17">
    <location>
        <begin position="1"/>
        <end position="29"/>
    </location>
</feature>
<evidence type="ECO:0000256" key="8">
    <source>
        <dbReference type="ARBA" id="ARBA00022729"/>
    </source>
</evidence>
<dbReference type="GO" id="GO:0005524">
    <property type="term" value="F:ATP binding"/>
    <property type="evidence" value="ECO:0007669"/>
    <property type="project" value="UniProtKB-KW"/>
</dbReference>
<dbReference type="GO" id="GO:0002229">
    <property type="term" value="P:defense response to oomycetes"/>
    <property type="evidence" value="ECO:0007669"/>
    <property type="project" value="UniProtKB-ARBA"/>
</dbReference>
<dbReference type="PANTHER" id="PTHR27002">
    <property type="entry name" value="RECEPTOR-LIKE SERINE/THREONINE-PROTEIN KINASE SD1-8"/>
    <property type="match status" value="1"/>
</dbReference>
<keyword evidence="9" id="KW-0547">Nucleotide-binding</keyword>
<keyword evidence="14" id="KW-0675">Receptor</keyword>
<dbReference type="GO" id="GO:0005886">
    <property type="term" value="C:plasma membrane"/>
    <property type="evidence" value="ECO:0007669"/>
    <property type="project" value="UniProtKB-SubCell"/>
</dbReference>
<evidence type="ECO:0000259" key="18">
    <source>
        <dbReference type="PROSITE" id="PS50011"/>
    </source>
</evidence>
<name>A0AAQ3WI03_PASNO</name>
<keyword evidence="6" id="KW-0808">Transferase</keyword>
<comment type="similarity">
    <text evidence="2">In the N-terminal section; belongs to the leguminous lectin family.</text>
</comment>
<dbReference type="InterPro" id="IPR001245">
    <property type="entry name" value="Ser-Thr/Tyr_kinase_cat_dom"/>
</dbReference>
<keyword evidence="15" id="KW-0325">Glycoprotein</keyword>
<evidence type="ECO:0000256" key="9">
    <source>
        <dbReference type="ARBA" id="ARBA00022741"/>
    </source>
</evidence>
<evidence type="ECO:0000256" key="17">
    <source>
        <dbReference type="SAM" id="SignalP"/>
    </source>
</evidence>
<evidence type="ECO:0000256" key="11">
    <source>
        <dbReference type="ARBA" id="ARBA00022840"/>
    </source>
</evidence>
<keyword evidence="4" id="KW-1003">Cell membrane</keyword>
<dbReference type="InterPro" id="IPR000719">
    <property type="entry name" value="Prot_kinase_dom"/>
</dbReference>
<keyword evidence="11" id="KW-0067">ATP-binding</keyword>
<keyword evidence="12 16" id="KW-1133">Transmembrane helix</keyword>
<dbReference type="SUPFAM" id="SSF56112">
    <property type="entry name" value="Protein kinase-like (PK-like)"/>
    <property type="match status" value="1"/>
</dbReference>
<comment type="subcellular location">
    <subcellularLocation>
        <location evidence="1">Cell membrane</location>
        <topology evidence="1">Single-pass type I membrane protein</topology>
    </subcellularLocation>
</comment>
<feature type="non-terminal residue" evidence="19">
    <location>
        <position position="577"/>
    </location>
</feature>
<evidence type="ECO:0000256" key="16">
    <source>
        <dbReference type="SAM" id="Phobius"/>
    </source>
</evidence>
<dbReference type="Proteomes" id="UP001341281">
    <property type="component" value="Chromosome 03"/>
</dbReference>
<sequence length="577" mass="63042">MMPRKLSCYLAPTVVAVLVAVLLAPLAAGDTLSQKCVTDGRNYTTNSTYQSNLKLLSTTLPETAAASPSRLFAVAAAGTTPDVRHLRAHALPRRRRRRLGVRRLRRHRLRGRAAGTWPSTTTPATSADNSGQYISADGENATTSPAAAAAFDAAVGALLDAVADHAVQLPLRTLPFFSGAPMLHLAAAAAAPAPASAERGRTRIKSSSTTTILSIALGIVSSALVAALVFICVWSRRRRPQVSLQYLSNTENVESVTLPFLDLSTLKVVTENFAERNKLGELYGYLKNHMGALPDGEQIAVKRLSQGSTQGIGELKNELLHHKNLVRLVRVCLEEHEKLVVYEYMPNRSLDTILFEQEYNLGWGERFRIINGIARGLQYVHEESRLKIIHRDLKSSNILLDSDLNPKISDFGLARLFEQDKQKTGYMAPEYAIRGQYSTKSNVYSFGVLVLDIITGRRSCGFYNSDQAVDLLALIWENWANGTTPVIVDPFLSSFSEDEVQTCVHVALLCVQESPMDRPTMSAVNLILSTGTTSSLQIPSKPAFCIPADISSDSEPQRGVLLDQLTGRPGQGCVRKM</sequence>
<dbReference type="PROSITE" id="PS50011">
    <property type="entry name" value="PROTEIN_KINASE_DOM"/>
    <property type="match status" value="1"/>
</dbReference>
<evidence type="ECO:0000256" key="15">
    <source>
        <dbReference type="ARBA" id="ARBA00023180"/>
    </source>
</evidence>
<reference evidence="19 20" key="1">
    <citation type="submission" date="2024-02" db="EMBL/GenBank/DDBJ databases">
        <title>High-quality chromosome-scale genome assembly of Pensacola bahiagrass (Paspalum notatum Flugge var. saurae).</title>
        <authorList>
            <person name="Vega J.M."/>
            <person name="Podio M."/>
            <person name="Orjuela J."/>
            <person name="Siena L.A."/>
            <person name="Pessino S.C."/>
            <person name="Combes M.C."/>
            <person name="Mariac C."/>
            <person name="Albertini E."/>
            <person name="Pupilli F."/>
            <person name="Ortiz J.P.A."/>
            <person name="Leblanc O."/>
        </authorList>
    </citation>
    <scope>NUCLEOTIDE SEQUENCE [LARGE SCALE GENOMIC DNA]</scope>
    <source>
        <strain evidence="19">R1</strain>
        <tissue evidence="19">Leaf</tissue>
    </source>
</reference>
<dbReference type="Pfam" id="PF07714">
    <property type="entry name" value="PK_Tyr_Ser-Thr"/>
    <property type="match status" value="1"/>
</dbReference>
<evidence type="ECO:0000256" key="7">
    <source>
        <dbReference type="ARBA" id="ARBA00022692"/>
    </source>
</evidence>
<proteinExistence type="inferred from homology"/>